<feature type="region of interest" description="Disordered" evidence="1">
    <location>
        <begin position="16"/>
        <end position="68"/>
    </location>
</feature>
<name>A0ABV5MSM6_9ACTN</name>
<evidence type="ECO:0000256" key="2">
    <source>
        <dbReference type="SAM" id="Phobius"/>
    </source>
</evidence>
<proteinExistence type="predicted"/>
<dbReference type="Proteomes" id="UP001589608">
    <property type="component" value="Unassembled WGS sequence"/>
</dbReference>
<dbReference type="RefSeq" id="WP_223103993.1">
    <property type="nucleotide sequence ID" value="NZ_CP061913.1"/>
</dbReference>
<feature type="transmembrane region" description="Helical" evidence="2">
    <location>
        <begin position="193"/>
        <end position="214"/>
    </location>
</feature>
<feature type="transmembrane region" description="Helical" evidence="2">
    <location>
        <begin position="131"/>
        <end position="156"/>
    </location>
</feature>
<reference evidence="3 4" key="1">
    <citation type="submission" date="2024-09" db="EMBL/GenBank/DDBJ databases">
        <authorList>
            <person name="Sun Q."/>
            <person name="Mori K."/>
        </authorList>
    </citation>
    <scope>NUCLEOTIDE SEQUENCE [LARGE SCALE GENOMIC DNA]</scope>
    <source>
        <strain evidence="3 4">JCM 3307</strain>
    </source>
</reference>
<keyword evidence="4" id="KW-1185">Reference proteome</keyword>
<feature type="compositionally biased region" description="Basic and acidic residues" evidence="1">
    <location>
        <begin position="39"/>
        <end position="58"/>
    </location>
</feature>
<sequence>MRRNVSAMVNIANEHSTAPEGAIGTPGNPLVPDPAADSTGHRAAERGRAIATAGDRRASGSAPLHRPSASPAAVRYMLAGIRLALGWIFLWAFLDKLFGLGFATPSARAWLNGGSPTNGFLSAAKGPFSGFYHAIAGNAGADAMFMGALLAIGAALMLGVGMWLAATGGALLTIMMWTAVLPPAGNPFLDEHLVYAAVLIVLALLGAGNTLGLGRTWTALPLVRRAPWLR</sequence>
<keyword evidence="2" id="KW-0472">Membrane</keyword>
<evidence type="ECO:0000313" key="3">
    <source>
        <dbReference type="EMBL" id="MFB9451867.1"/>
    </source>
</evidence>
<accession>A0ABV5MSM6</accession>
<feature type="transmembrane region" description="Helical" evidence="2">
    <location>
        <begin position="73"/>
        <end position="94"/>
    </location>
</feature>
<keyword evidence="2" id="KW-0812">Transmembrane</keyword>
<protein>
    <submittedName>
        <fullName evidence="3">DoxX family protein</fullName>
    </submittedName>
</protein>
<organism evidence="3 4">
    <name type="scientific">Dactylosporangium vinaceum</name>
    <dbReference type="NCBI Taxonomy" id="53362"/>
    <lineage>
        <taxon>Bacteria</taxon>
        <taxon>Bacillati</taxon>
        <taxon>Actinomycetota</taxon>
        <taxon>Actinomycetes</taxon>
        <taxon>Micromonosporales</taxon>
        <taxon>Micromonosporaceae</taxon>
        <taxon>Dactylosporangium</taxon>
    </lineage>
</organism>
<dbReference type="EMBL" id="JBHMCA010000093">
    <property type="protein sequence ID" value="MFB9451867.1"/>
    <property type="molecule type" value="Genomic_DNA"/>
</dbReference>
<gene>
    <name evidence="3" type="ORF">ACFFTR_53150</name>
</gene>
<keyword evidence="2" id="KW-1133">Transmembrane helix</keyword>
<evidence type="ECO:0000256" key="1">
    <source>
        <dbReference type="SAM" id="MobiDB-lite"/>
    </source>
</evidence>
<feature type="transmembrane region" description="Helical" evidence="2">
    <location>
        <begin position="163"/>
        <end position="181"/>
    </location>
</feature>
<evidence type="ECO:0000313" key="4">
    <source>
        <dbReference type="Proteomes" id="UP001589608"/>
    </source>
</evidence>
<comment type="caution">
    <text evidence="3">The sequence shown here is derived from an EMBL/GenBank/DDBJ whole genome shotgun (WGS) entry which is preliminary data.</text>
</comment>